<dbReference type="Gene3D" id="2.60.40.1120">
    <property type="entry name" value="Carboxypeptidase-like, regulatory domain"/>
    <property type="match status" value="1"/>
</dbReference>
<organism evidence="2 3">
    <name type="scientific">Anopheles maculatus</name>
    <dbReference type="NCBI Taxonomy" id="74869"/>
    <lineage>
        <taxon>Eukaryota</taxon>
        <taxon>Metazoa</taxon>
        <taxon>Ecdysozoa</taxon>
        <taxon>Arthropoda</taxon>
        <taxon>Hexapoda</taxon>
        <taxon>Insecta</taxon>
        <taxon>Pterygota</taxon>
        <taxon>Neoptera</taxon>
        <taxon>Endopterygota</taxon>
        <taxon>Diptera</taxon>
        <taxon>Nematocera</taxon>
        <taxon>Culicoidea</taxon>
        <taxon>Culicidae</taxon>
        <taxon>Anophelinae</taxon>
        <taxon>Anopheles</taxon>
        <taxon>Anopheles maculatus group</taxon>
    </lineage>
</organism>
<dbReference type="InterPro" id="IPR008969">
    <property type="entry name" value="CarboxyPept-like_regulatory"/>
</dbReference>
<proteinExistence type="predicted"/>
<dbReference type="VEuPathDB" id="VectorBase:AMAM006527"/>
<accession>A0A182SGW9</accession>
<dbReference type="Proteomes" id="UP000075901">
    <property type="component" value="Unassembled WGS sequence"/>
</dbReference>
<reference evidence="2" key="2">
    <citation type="submission" date="2020-05" db="UniProtKB">
        <authorList>
            <consortium name="EnsemblMetazoa"/>
        </authorList>
    </citation>
    <scope>IDENTIFICATION</scope>
    <source>
        <strain evidence="2">maculatus3</strain>
    </source>
</reference>
<dbReference type="InterPro" id="IPR013609">
    <property type="entry name" value="Stf-like_N"/>
</dbReference>
<dbReference type="EnsemblMetazoa" id="AMAM006527-RA">
    <property type="protein sequence ID" value="AMAM006527-PA"/>
    <property type="gene ID" value="AMAM006527"/>
</dbReference>
<evidence type="ECO:0000259" key="1">
    <source>
        <dbReference type="Pfam" id="PF08400"/>
    </source>
</evidence>
<sequence length="451" mass="46922">MITLSGIYRSPEGSPIPSANLVIISRHNTRQTFLQIAASVTTGPGGEYKLELYPGEYTVTVVYKNGQRAVLGMITLLDSSPPGTLNDYLVESAPELTGPIVLAEIRAAAKQAQKSEDNSKSSELAAAQSARDAANSANLAASSELSAGKSRDAAASSASAAAVSATAALKSEISARDSAQRALDTVANNAAMIAQVSQQVDAVSAAAVATAARLSTTQSQQRGVNGELSAQLATETAMRVEADSTLSQRIDDSLVRLTTENSARLAADEVLQANINQLTAMTDGDKKIVLSQLDQLTHQVDAVSAAVVVTSSKLHATQNQQRTLNSWFNGQLDAFDNQSVMLANAIDGEAKNRAAADTTLTQSISTLRGDVNAADAALSNSITVISQALTNANTAQAALTSNINDHVERAAITAIEARIANANVLSTLRQLASSLSTINARLTAFESSNIK</sequence>
<dbReference type="AlphaFoldDB" id="A0A182SGW9"/>
<name>A0A182SGW9_9DIPT</name>
<reference evidence="3" key="1">
    <citation type="submission" date="2013-09" db="EMBL/GenBank/DDBJ databases">
        <title>The Genome Sequence of Anopheles maculatus species B.</title>
        <authorList>
            <consortium name="The Broad Institute Genomics Platform"/>
            <person name="Neafsey D.E."/>
            <person name="Besansky N."/>
            <person name="Howell P."/>
            <person name="Walton C."/>
            <person name="Young S.K."/>
            <person name="Zeng Q."/>
            <person name="Gargeya S."/>
            <person name="Fitzgerald M."/>
            <person name="Haas B."/>
            <person name="Abouelleil A."/>
            <person name="Allen A.W."/>
            <person name="Alvarado L."/>
            <person name="Arachchi H.M."/>
            <person name="Berlin A.M."/>
            <person name="Chapman S.B."/>
            <person name="Gainer-Dewar J."/>
            <person name="Goldberg J."/>
            <person name="Griggs A."/>
            <person name="Gujja S."/>
            <person name="Hansen M."/>
            <person name="Howarth C."/>
            <person name="Imamovic A."/>
            <person name="Ireland A."/>
            <person name="Larimer J."/>
            <person name="McCowan C."/>
            <person name="Murphy C."/>
            <person name="Pearson M."/>
            <person name="Poon T.W."/>
            <person name="Priest M."/>
            <person name="Roberts A."/>
            <person name="Saif S."/>
            <person name="Shea T."/>
            <person name="Sisk P."/>
            <person name="Sykes S."/>
            <person name="Wortman J."/>
            <person name="Nusbaum C."/>
            <person name="Birren B."/>
        </authorList>
    </citation>
    <scope>NUCLEOTIDE SEQUENCE [LARGE SCALE GENOMIC DNA]</scope>
    <source>
        <strain evidence="3">maculatus3</strain>
    </source>
</reference>
<dbReference type="Pfam" id="PF08400">
    <property type="entry name" value="phage_tail_N"/>
    <property type="match status" value="1"/>
</dbReference>
<dbReference type="SUPFAM" id="SSF49464">
    <property type="entry name" value="Carboxypeptidase regulatory domain-like"/>
    <property type="match status" value="1"/>
</dbReference>
<evidence type="ECO:0000313" key="3">
    <source>
        <dbReference type="Proteomes" id="UP000075901"/>
    </source>
</evidence>
<evidence type="ECO:0000313" key="2">
    <source>
        <dbReference type="EnsemblMetazoa" id="AMAM006527-PA"/>
    </source>
</evidence>
<keyword evidence="3" id="KW-1185">Reference proteome</keyword>
<feature type="domain" description="Lambda-like tail fibre protein N-terminal" evidence="1">
    <location>
        <begin position="2"/>
        <end position="133"/>
    </location>
</feature>
<protein>
    <submittedName>
        <fullName evidence="2">Phage_tail_N domain-containing protein</fullName>
    </submittedName>
</protein>